<comment type="caution">
    <text evidence="2">The sequence shown here is derived from an EMBL/GenBank/DDBJ whole genome shotgun (WGS) entry which is preliminary data.</text>
</comment>
<name>A0AAV4C6W4_9GAST</name>
<dbReference type="EMBL" id="BLXT01005873">
    <property type="protein sequence ID" value="GFO26814.1"/>
    <property type="molecule type" value="Genomic_DNA"/>
</dbReference>
<reference evidence="2 3" key="1">
    <citation type="journal article" date="2021" name="Elife">
        <title>Chloroplast acquisition without the gene transfer in kleptoplastic sea slugs, Plakobranchus ocellatus.</title>
        <authorList>
            <person name="Maeda T."/>
            <person name="Takahashi S."/>
            <person name="Yoshida T."/>
            <person name="Shimamura S."/>
            <person name="Takaki Y."/>
            <person name="Nagai Y."/>
            <person name="Toyoda A."/>
            <person name="Suzuki Y."/>
            <person name="Arimoto A."/>
            <person name="Ishii H."/>
            <person name="Satoh N."/>
            <person name="Nishiyama T."/>
            <person name="Hasebe M."/>
            <person name="Maruyama T."/>
            <person name="Minagawa J."/>
            <person name="Obokata J."/>
            <person name="Shigenobu S."/>
        </authorList>
    </citation>
    <scope>NUCLEOTIDE SEQUENCE [LARGE SCALE GENOMIC DNA]</scope>
</reference>
<evidence type="ECO:0000313" key="3">
    <source>
        <dbReference type="Proteomes" id="UP000735302"/>
    </source>
</evidence>
<dbReference type="Proteomes" id="UP000735302">
    <property type="component" value="Unassembled WGS sequence"/>
</dbReference>
<evidence type="ECO:0000256" key="1">
    <source>
        <dbReference type="SAM" id="MobiDB-lite"/>
    </source>
</evidence>
<evidence type="ECO:0000313" key="2">
    <source>
        <dbReference type="EMBL" id="GFO26814.1"/>
    </source>
</evidence>
<feature type="region of interest" description="Disordered" evidence="1">
    <location>
        <begin position="277"/>
        <end position="298"/>
    </location>
</feature>
<protein>
    <submittedName>
        <fullName evidence="2">Uncharacterized protein</fullName>
    </submittedName>
</protein>
<keyword evidence="3" id="KW-1185">Reference proteome</keyword>
<organism evidence="2 3">
    <name type="scientific">Plakobranchus ocellatus</name>
    <dbReference type="NCBI Taxonomy" id="259542"/>
    <lineage>
        <taxon>Eukaryota</taxon>
        <taxon>Metazoa</taxon>
        <taxon>Spiralia</taxon>
        <taxon>Lophotrochozoa</taxon>
        <taxon>Mollusca</taxon>
        <taxon>Gastropoda</taxon>
        <taxon>Heterobranchia</taxon>
        <taxon>Euthyneura</taxon>
        <taxon>Panpulmonata</taxon>
        <taxon>Sacoglossa</taxon>
        <taxon>Placobranchoidea</taxon>
        <taxon>Plakobranchidae</taxon>
        <taxon>Plakobranchus</taxon>
    </lineage>
</organism>
<dbReference type="AlphaFoldDB" id="A0AAV4C6W4"/>
<gene>
    <name evidence="2" type="ORF">PoB_005331900</name>
</gene>
<feature type="compositionally biased region" description="Basic and acidic residues" evidence="1">
    <location>
        <begin position="54"/>
        <end position="85"/>
    </location>
</feature>
<accession>A0AAV4C6W4</accession>
<feature type="region of interest" description="Disordered" evidence="1">
    <location>
        <begin position="41"/>
        <end position="85"/>
    </location>
</feature>
<proteinExistence type="predicted"/>
<sequence>MDNIGLTGTFVRDFSDDKILSESESAKRDISLQERRCLGDHRITPLTGPAEGAEISRLDGNSETKDKNTDRDGPQRKSQQEDETKELHTAVQGICCFTDTECDYIDSERQISFEKSLSQAERSAGSQCRKKERCLNKVQYIANIVGESKLSLGKKKKRRGRTISLCDIEEWQEICGHDASKMKPEKGLQFDSPCCNDKERNHVVEDTGKRGSLLSTGSKSIHICCGVADTNYNVIDNDLNDDLDLDGCSLDEDDSSMAGSCLSDDSLQDVAVVGQSKNTEHGMDSTDTDNDSCQGICR</sequence>